<dbReference type="CDD" id="cd21109">
    <property type="entry name" value="SPASM"/>
    <property type="match status" value="1"/>
</dbReference>
<evidence type="ECO:0000259" key="5">
    <source>
        <dbReference type="Pfam" id="PF04055"/>
    </source>
</evidence>
<accession>A0A382XBY1</accession>
<evidence type="ECO:0000256" key="4">
    <source>
        <dbReference type="ARBA" id="ARBA00023014"/>
    </source>
</evidence>
<feature type="non-terminal residue" evidence="7">
    <location>
        <position position="1"/>
    </location>
</feature>
<keyword evidence="1" id="KW-0949">S-adenosyl-L-methionine</keyword>
<keyword evidence="3" id="KW-0408">Iron</keyword>
<evidence type="ECO:0000256" key="1">
    <source>
        <dbReference type="ARBA" id="ARBA00022691"/>
    </source>
</evidence>
<organism evidence="7">
    <name type="scientific">marine metagenome</name>
    <dbReference type="NCBI Taxonomy" id="408172"/>
    <lineage>
        <taxon>unclassified sequences</taxon>
        <taxon>metagenomes</taxon>
        <taxon>ecological metagenomes</taxon>
    </lineage>
</organism>
<evidence type="ECO:0000259" key="6">
    <source>
        <dbReference type="Pfam" id="PF13186"/>
    </source>
</evidence>
<reference evidence="7" key="1">
    <citation type="submission" date="2018-05" db="EMBL/GenBank/DDBJ databases">
        <authorList>
            <person name="Lanie J.A."/>
            <person name="Ng W.-L."/>
            <person name="Kazmierczak K.M."/>
            <person name="Andrzejewski T.M."/>
            <person name="Davidsen T.M."/>
            <person name="Wayne K.J."/>
            <person name="Tettelin H."/>
            <person name="Glass J.I."/>
            <person name="Rusch D."/>
            <person name="Podicherti R."/>
            <person name="Tsui H.-C.T."/>
            <person name="Winkler M.E."/>
        </authorList>
    </citation>
    <scope>NUCLEOTIDE SEQUENCE</scope>
</reference>
<dbReference type="Gene3D" id="3.20.20.70">
    <property type="entry name" value="Aldolase class I"/>
    <property type="match status" value="1"/>
</dbReference>
<dbReference type="InterPro" id="IPR058240">
    <property type="entry name" value="rSAM_sf"/>
</dbReference>
<evidence type="ECO:0000256" key="2">
    <source>
        <dbReference type="ARBA" id="ARBA00022723"/>
    </source>
</evidence>
<keyword evidence="4" id="KW-0411">Iron-sulfur</keyword>
<keyword evidence="2" id="KW-0479">Metal-binding</keyword>
<feature type="domain" description="4Fe4S-binding SPASM" evidence="6">
    <location>
        <begin position="186"/>
        <end position="253"/>
    </location>
</feature>
<evidence type="ECO:0000313" key="7">
    <source>
        <dbReference type="EMBL" id="SVD68696.1"/>
    </source>
</evidence>
<dbReference type="CDD" id="cd01335">
    <property type="entry name" value="Radical_SAM"/>
    <property type="match status" value="1"/>
</dbReference>
<dbReference type="GO" id="GO:0046872">
    <property type="term" value="F:metal ion binding"/>
    <property type="evidence" value="ECO:0007669"/>
    <property type="project" value="UniProtKB-KW"/>
</dbReference>
<dbReference type="EMBL" id="UINC01166633">
    <property type="protein sequence ID" value="SVD68696.1"/>
    <property type="molecule type" value="Genomic_DNA"/>
</dbReference>
<feature type="non-terminal residue" evidence="7">
    <location>
        <position position="271"/>
    </location>
</feature>
<proteinExistence type="predicted"/>
<dbReference type="InterPro" id="IPR023885">
    <property type="entry name" value="4Fe4S-binding_SPASM_dom"/>
</dbReference>
<dbReference type="SUPFAM" id="SSF102114">
    <property type="entry name" value="Radical SAM enzymes"/>
    <property type="match status" value="1"/>
</dbReference>
<dbReference type="GO" id="GO:0051536">
    <property type="term" value="F:iron-sulfur cluster binding"/>
    <property type="evidence" value="ECO:0007669"/>
    <property type="project" value="UniProtKB-KW"/>
</dbReference>
<feature type="domain" description="Radical SAM core" evidence="5">
    <location>
        <begin position="10"/>
        <end position="128"/>
    </location>
</feature>
<protein>
    <recommendedName>
        <fullName evidence="8">4Fe4S-binding SPASM domain-containing protein</fullName>
    </recommendedName>
</protein>
<dbReference type="Pfam" id="PF13186">
    <property type="entry name" value="SPASM"/>
    <property type="match status" value="1"/>
</dbReference>
<dbReference type="InterPro" id="IPR013785">
    <property type="entry name" value="Aldolase_TIM"/>
</dbReference>
<evidence type="ECO:0008006" key="8">
    <source>
        <dbReference type="Google" id="ProtNLM"/>
    </source>
</evidence>
<dbReference type="InterPro" id="IPR050377">
    <property type="entry name" value="Radical_SAM_PqqE_MftC-like"/>
</dbReference>
<dbReference type="PANTHER" id="PTHR11228:SF7">
    <property type="entry name" value="PQQA PEPTIDE CYCLASE"/>
    <property type="match status" value="1"/>
</dbReference>
<name>A0A382XBY1_9ZZZZ</name>
<dbReference type="Pfam" id="PF04055">
    <property type="entry name" value="Radical_SAM"/>
    <property type="match status" value="1"/>
</dbReference>
<gene>
    <name evidence="7" type="ORF">METZ01_LOCUS421550</name>
</gene>
<dbReference type="AlphaFoldDB" id="A0A382XBY1"/>
<sequence>CYTVTDEFKSKVKKTLMDYDLFTKIIDECSKQDSHYSIRLSWRGEPFLHPRIIDMIRYAKSKGIKEVSTLTHGGFLDPEKFEELLEIGLDWLTISFDGVDETYEQIRFPLKYEESVNKIKKYYEIKKKHNSVKPVIKVQGVWPAIAKNPEKYFSTFTPITDQVASSPLLDYLRKDTNIEYIENFTCPVLYQRMTVDASGDVKLCFNDEMGSVNVGNLNKETVSQVWRGEKLQKAREIHLKHLGVKEIAPCKHCFYPRKTQKNSTEVDGRSI</sequence>
<dbReference type="InterPro" id="IPR007197">
    <property type="entry name" value="rSAM"/>
</dbReference>
<evidence type="ECO:0000256" key="3">
    <source>
        <dbReference type="ARBA" id="ARBA00023004"/>
    </source>
</evidence>
<dbReference type="PANTHER" id="PTHR11228">
    <property type="entry name" value="RADICAL SAM DOMAIN PROTEIN"/>
    <property type="match status" value="1"/>
</dbReference>
<dbReference type="GO" id="GO:0003824">
    <property type="term" value="F:catalytic activity"/>
    <property type="evidence" value="ECO:0007669"/>
    <property type="project" value="InterPro"/>
</dbReference>